<dbReference type="EMBL" id="BOOR01000006">
    <property type="protein sequence ID" value="GII52584.1"/>
    <property type="molecule type" value="Genomic_DNA"/>
</dbReference>
<dbReference type="CDD" id="cd07474">
    <property type="entry name" value="Peptidases_S8_subtilisin_Vpr-like"/>
    <property type="match status" value="1"/>
</dbReference>
<evidence type="ECO:0000256" key="1">
    <source>
        <dbReference type="ARBA" id="ARBA00011073"/>
    </source>
</evidence>
<name>A0A8J3UV66_9ACTN</name>
<evidence type="ECO:0000256" key="3">
    <source>
        <dbReference type="ARBA" id="ARBA00022525"/>
    </source>
</evidence>
<gene>
    <name evidence="16" type="ORF">Pth03_09730</name>
</gene>
<dbReference type="InterPro" id="IPR046450">
    <property type="entry name" value="PA_dom_sf"/>
</dbReference>
<sequence>MKSRLLLAGLACAGIAIPLTVVPSAANADPTRPPKFEHLNGAFAYAGFQPASLDSARQLKVLIQVTGTPVGDAAADAAETGKSVDKPSLRTALHKKQQSVEEKVKAEGGKVLTTYTDSFNGMAASIPVRSLPALEADPGVVSVHPVRTFSRDNTAAVPYIGAPQVWQDLGKTGAGVKVAVIDTGIDYTHANFGGSGNPADFTHNDGMVIEPGTFPTAKVVGGYDFVGDDYDANDPASTPKPDPDPLDCNGHGSHVAGSAAGFGVTADGKTYRGPYDSTTHTKSFTVGPGVAPKASLLAYRVFGCEGSASEDVIVSAMERALKDGADVVNMSLGSPFGRPDEPTSQAVRTLTRAGVTLVASAGNSGQNAYLVGAPAIAPTAISVAAIDAARAQLPATKLSAGGTEVVAQNSNEAPLPAGTLSIAVLRTSYPSGPLSLGCDPADYAAYPGGVAGKLVISLRGTCARVKRAILGQQAGAAAVAMINSDPAFPPLEGQITSDPDTGEAYIVTIPFLGIKSTDGTAAASLDGKSTSLPTVSVPNPAYAQLASFSSGGPANGGSALKPDVTAPGVAVVSTGVGTGSGAATISGTSMASPMVAGVAALVKDAHPGWRPAEVKAAIVSTADATSKIVGYTARVAGSGVVAARQAVGASVLAETGDGGGNLSFGLETLTGAYKETKDLTIRNTGKTSVTYDLATAFTGESYGAQVAVSPASVTVGRESSRTVRVTLSLSTKAVAGLPAAETSNFGSVVHIQGAVTATPRKAAAGVYPLRTAFLLVPDAQSEVSAGKPAKYGTSGGLLTTSVKVRNSGVHAGAADVYALSITDADDVKGAEDSMDIRAVGVQSLPGSALGGADTDRTLVFAVNTSGHWSNAAANEIDIPIDSNGDGAPDHILVGADYGLVTTGDFDGRFASFVFDADGSLVDAWVATAPMNGGTLLMPVLASEVGLTQGASRFTYTASGFSQIPEGLVDETATAAFDAFAPAISTGAYVPLAPGVSATVPLTVDRAKLAATPAKGWLVVSLDDRSGKHEADTVDLGKLPVVHH</sequence>
<evidence type="ECO:0000256" key="4">
    <source>
        <dbReference type="ARBA" id="ARBA00022670"/>
    </source>
</evidence>
<dbReference type="PANTHER" id="PTHR43806">
    <property type="entry name" value="PEPTIDASE S8"/>
    <property type="match status" value="1"/>
</dbReference>
<evidence type="ECO:0000313" key="17">
    <source>
        <dbReference type="Proteomes" id="UP000605992"/>
    </source>
</evidence>
<evidence type="ECO:0000256" key="11">
    <source>
        <dbReference type="SAM" id="MobiDB-lite"/>
    </source>
</evidence>
<feature type="active site" description="Charge relay system" evidence="8 9">
    <location>
        <position position="251"/>
    </location>
</feature>
<dbReference type="Proteomes" id="UP000605992">
    <property type="component" value="Unassembled WGS sequence"/>
</dbReference>
<evidence type="ECO:0000256" key="7">
    <source>
        <dbReference type="ARBA" id="ARBA00022825"/>
    </source>
</evidence>
<dbReference type="InterPro" id="IPR037045">
    <property type="entry name" value="S8pro/Inhibitor_I9_sf"/>
</dbReference>
<evidence type="ECO:0000256" key="8">
    <source>
        <dbReference type="PIRSR" id="PIRSR615500-1"/>
    </source>
</evidence>
<dbReference type="PROSITE" id="PS51892">
    <property type="entry name" value="SUBTILASE"/>
    <property type="match status" value="1"/>
</dbReference>
<feature type="active site" description="Charge relay system" evidence="8 9">
    <location>
        <position position="589"/>
    </location>
</feature>
<comment type="caution">
    <text evidence="16">The sequence shown here is derived from an EMBL/GenBank/DDBJ whole genome shotgun (WGS) entry which is preliminary data.</text>
</comment>
<evidence type="ECO:0000256" key="6">
    <source>
        <dbReference type="ARBA" id="ARBA00022801"/>
    </source>
</evidence>
<dbReference type="InterPro" id="IPR050131">
    <property type="entry name" value="Peptidase_S8_subtilisin-like"/>
</dbReference>
<dbReference type="InterPro" id="IPR034213">
    <property type="entry name" value="S8_Vpr-like"/>
</dbReference>
<dbReference type="SUPFAM" id="SSF52025">
    <property type="entry name" value="PA domain"/>
    <property type="match status" value="1"/>
</dbReference>
<accession>A0A8J3UV66</accession>
<dbReference type="PROSITE" id="PS00137">
    <property type="entry name" value="SUBTILASE_HIS"/>
    <property type="match status" value="1"/>
</dbReference>
<dbReference type="Gene3D" id="3.40.50.200">
    <property type="entry name" value="Peptidase S8/S53 domain"/>
    <property type="match status" value="2"/>
</dbReference>
<dbReference type="InterPro" id="IPR000209">
    <property type="entry name" value="Peptidase_S8/S53_dom"/>
</dbReference>
<feature type="domain" description="PA" evidence="14">
    <location>
        <begin position="432"/>
        <end position="521"/>
    </location>
</feature>
<reference evidence="16" key="1">
    <citation type="submission" date="2021-01" db="EMBL/GenBank/DDBJ databases">
        <title>Whole genome shotgun sequence of Planotetraspora thailandica NBRC 104271.</title>
        <authorList>
            <person name="Komaki H."/>
            <person name="Tamura T."/>
        </authorList>
    </citation>
    <scope>NUCLEOTIDE SEQUENCE</scope>
    <source>
        <strain evidence="16">NBRC 104271</strain>
    </source>
</reference>
<evidence type="ECO:0000256" key="12">
    <source>
        <dbReference type="SAM" id="SignalP"/>
    </source>
</evidence>
<feature type="active site" description="Charge relay system" evidence="8 9">
    <location>
        <position position="182"/>
    </location>
</feature>
<dbReference type="Pfam" id="PF05922">
    <property type="entry name" value="Inhibitor_I9"/>
    <property type="match status" value="1"/>
</dbReference>
<dbReference type="GO" id="GO:0006508">
    <property type="term" value="P:proteolysis"/>
    <property type="evidence" value="ECO:0007669"/>
    <property type="project" value="UniProtKB-KW"/>
</dbReference>
<dbReference type="InterPro" id="IPR003137">
    <property type="entry name" value="PA_domain"/>
</dbReference>
<comment type="similarity">
    <text evidence="1 9 10">Belongs to the peptidase S8 family.</text>
</comment>
<feature type="chain" id="PRO_5035185693" evidence="12">
    <location>
        <begin position="29"/>
        <end position="1043"/>
    </location>
</feature>
<dbReference type="InterPro" id="IPR023828">
    <property type="entry name" value="Peptidase_S8_Ser-AS"/>
</dbReference>
<dbReference type="GO" id="GO:0004252">
    <property type="term" value="F:serine-type endopeptidase activity"/>
    <property type="evidence" value="ECO:0007669"/>
    <property type="project" value="UniProtKB-UniRule"/>
</dbReference>
<dbReference type="InterPro" id="IPR010259">
    <property type="entry name" value="S8pro/Inhibitor_I9"/>
</dbReference>
<dbReference type="PROSITE" id="PS00138">
    <property type="entry name" value="SUBTILASE_SER"/>
    <property type="match status" value="1"/>
</dbReference>
<dbReference type="PRINTS" id="PR00723">
    <property type="entry name" value="SUBTILISIN"/>
</dbReference>
<feature type="domain" description="Peptidase S8/S53" evidence="13">
    <location>
        <begin position="173"/>
        <end position="625"/>
    </location>
</feature>
<dbReference type="Pfam" id="PF00082">
    <property type="entry name" value="Peptidase_S8"/>
    <property type="match status" value="1"/>
</dbReference>
<organism evidence="16 17">
    <name type="scientific">Planotetraspora thailandica</name>
    <dbReference type="NCBI Taxonomy" id="487172"/>
    <lineage>
        <taxon>Bacteria</taxon>
        <taxon>Bacillati</taxon>
        <taxon>Actinomycetota</taxon>
        <taxon>Actinomycetes</taxon>
        <taxon>Streptosporangiales</taxon>
        <taxon>Streptosporangiaceae</taxon>
        <taxon>Planotetraspora</taxon>
    </lineage>
</organism>
<keyword evidence="6 9" id="KW-0378">Hydrolase</keyword>
<feature type="domain" description="Inhibitor I9" evidence="15">
    <location>
        <begin position="92"/>
        <end position="145"/>
    </location>
</feature>
<evidence type="ECO:0000259" key="15">
    <source>
        <dbReference type="Pfam" id="PF05922"/>
    </source>
</evidence>
<keyword evidence="5 12" id="KW-0732">Signal</keyword>
<evidence type="ECO:0000256" key="10">
    <source>
        <dbReference type="RuleBase" id="RU003355"/>
    </source>
</evidence>
<evidence type="ECO:0000256" key="5">
    <source>
        <dbReference type="ARBA" id="ARBA00022729"/>
    </source>
</evidence>
<dbReference type="InterPro" id="IPR023827">
    <property type="entry name" value="Peptidase_S8_Asp-AS"/>
</dbReference>
<dbReference type="Gene3D" id="3.30.70.80">
    <property type="entry name" value="Peptidase S8 propeptide/proteinase inhibitor I9"/>
    <property type="match status" value="1"/>
</dbReference>
<dbReference type="InterPro" id="IPR022398">
    <property type="entry name" value="Peptidase_S8_His-AS"/>
</dbReference>
<proteinExistence type="inferred from homology"/>
<keyword evidence="2" id="KW-0134">Cell wall</keyword>
<dbReference type="InterPro" id="IPR036852">
    <property type="entry name" value="Peptidase_S8/S53_dom_sf"/>
</dbReference>
<dbReference type="PROSITE" id="PS00136">
    <property type="entry name" value="SUBTILASE_ASP"/>
    <property type="match status" value="1"/>
</dbReference>
<evidence type="ECO:0000313" key="16">
    <source>
        <dbReference type="EMBL" id="GII52584.1"/>
    </source>
</evidence>
<dbReference type="RefSeq" id="WP_203942869.1">
    <property type="nucleotide sequence ID" value="NZ_BOOR01000006.1"/>
</dbReference>
<keyword evidence="17" id="KW-1185">Reference proteome</keyword>
<evidence type="ECO:0000256" key="9">
    <source>
        <dbReference type="PROSITE-ProRule" id="PRU01240"/>
    </source>
</evidence>
<keyword evidence="4 9" id="KW-0645">Protease</keyword>
<keyword evidence="3" id="KW-0964">Secreted</keyword>
<evidence type="ECO:0000256" key="2">
    <source>
        <dbReference type="ARBA" id="ARBA00022512"/>
    </source>
</evidence>
<dbReference type="SUPFAM" id="SSF52743">
    <property type="entry name" value="Subtilisin-like"/>
    <property type="match status" value="1"/>
</dbReference>
<protein>
    <submittedName>
        <fullName evidence="16">Peptidase S8</fullName>
    </submittedName>
</protein>
<dbReference type="Pfam" id="PF02225">
    <property type="entry name" value="PA"/>
    <property type="match status" value="1"/>
</dbReference>
<evidence type="ECO:0000259" key="13">
    <source>
        <dbReference type="Pfam" id="PF00082"/>
    </source>
</evidence>
<feature type="signal peptide" evidence="12">
    <location>
        <begin position="1"/>
        <end position="28"/>
    </location>
</feature>
<dbReference type="AlphaFoldDB" id="A0A8J3UV66"/>
<feature type="region of interest" description="Disordered" evidence="11">
    <location>
        <begin position="230"/>
        <end position="252"/>
    </location>
</feature>
<keyword evidence="7 9" id="KW-0720">Serine protease</keyword>
<evidence type="ECO:0000259" key="14">
    <source>
        <dbReference type="Pfam" id="PF02225"/>
    </source>
</evidence>
<dbReference type="InterPro" id="IPR015500">
    <property type="entry name" value="Peptidase_S8_subtilisin-rel"/>
</dbReference>
<dbReference type="PANTHER" id="PTHR43806:SF65">
    <property type="entry name" value="SERINE PROTEASE APRX"/>
    <property type="match status" value="1"/>
</dbReference>